<evidence type="ECO:0000313" key="2">
    <source>
        <dbReference type="EMBL" id="MBB4931336.1"/>
    </source>
</evidence>
<keyword evidence="3" id="KW-1185">Reference proteome</keyword>
<reference evidence="2 3" key="1">
    <citation type="submission" date="2020-08" db="EMBL/GenBank/DDBJ databases">
        <title>Sequencing the genomes of 1000 actinobacteria strains.</title>
        <authorList>
            <person name="Klenk H.-P."/>
        </authorList>
    </citation>
    <scope>NUCLEOTIDE SEQUENCE [LARGE SCALE GENOMIC DNA]</scope>
    <source>
        <strain evidence="2 3">DSM 102030</strain>
    </source>
</reference>
<feature type="domain" description="SnoaL-like" evidence="1">
    <location>
        <begin position="31"/>
        <end position="172"/>
    </location>
</feature>
<evidence type="ECO:0000313" key="3">
    <source>
        <dbReference type="Proteomes" id="UP000523007"/>
    </source>
</evidence>
<dbReference type="Gene3D" id="3.10.450.50">
    <property type="match status" value="1"/>
</dbReference>
<dbReference type="InterPro" id="IPR032710">
    <property type="entry name" value="NTF2-like_dom_sf"/>
</dbReference>
<dbReference type="SUPFAM" id="SSF54427">
    <property type="entry name" value="NTF2-like"/>
    <property type="match status" value="1"/>
</dbReference>
<dbReference type="RefSeq" id="WP_184577377.1">
    <property type="nucleotide sequence ID" value="NZ_JACHJT010000001.1"/>
</dbReference>
<proteinExistence type="predicted"/>
<dbReference type="AlphaFoldDB" id="A0A7W7W237"/>
<dbReference type="InterPro" id="IPR037401">
    <property type="entry name" value="SnoaL-like"/>
</dbReference>
<gene>
    <name evidence="2" type="ORF">F4561_002156</name>
</gene>
<protein>
    <recommendedName>
        <fullName evidence="1">SnoaL-like domain-containing protein</fullName>
    </recommendedName>
</protein>
<evidence type="ECO:0000259" key="1">
    <source>
        <dbReference type="Pfam" id="PF13577"/>
    </source>
</evidence>
<name>A0A7W7W237_9ACTN</name>
<accession>A0A7W7W237</accession>
<dbReference type="Pfam" id="PF13577">
    <property type="entry name" value="SnoaL_4"/>
    <property type="match status" value="1"/>
</dbReference>
<organism evidence="2 3">
    <name type="scientific">Lipingzhangella halophila</name>
    <dbReference type="NCBI Taxonomy" id="1783352"/>
    <lineage>
        <taxon>Bacteria</taxon>
        <taxon>Bacillati</taxon>
        <taxon>Actinomycetota</taxon>
        <taxon>Actinomycetes</taxon>
        <taxon>Streptosporangiales</taxon>
        <taxon>Nocardiopsidaceae</taxon>
        <taxon>Lipingzhangella</taxon>
    </lineage>
</organism>
<dbReference type="EMBL" id="JACHJT010000001">
    <property type="protein sequence ID" value="MBB4931336.1"/>
    <property type="molecule type" value="Genomic_DNA"/>
</dbReference>
<sequence>MSVTPAQDADTERIARLESTVAELSRRLAVAEAVTSVRSLHHQYGYYLDKCLYEEVVDLFASDGEVVFLGGTYRGREGIERLYLHRFRERFTGGRNGPVPGFLLDHIQMQDVVSVAEDAQSAQARFRCLMQAGVHDSHPELAGHTSFRQWWEAGMYENTYTVEDGVWKIRRLNYRPFWHADFDQGWAGTAPVNHVIPTKTTAEDPLGPDEIDPSFALFPATDVVPFHYPHPVTGERWEAR</sequence>
<dbReference type="Proteomes" id="UP000523007">
    <property type="component" value="Unassembled WGS sequence"/>
</dbReference>
<comment type="caution">
    <text evidence="2">The sequence shown here is derived from an EMBL/GenBank/DDBJ whole genome shotgun (WGS) entry which is preliminary data.</text>
</comment>